<evidence type="ECO:0000313" key="8">
    <source>
        <dbReference type="Proteomes" id="UP000268093"/>
    </source>
</evidence>
<dbReference type="PANTHER" id="PTHR46621">
    <property type="entry name" value="SNRNA-ACTIVATING PROTEIN COMPLEX SUBUNIT 4"/>
    <property type="match status" value="1"/>
</dbReference>
<protein>
    <recommendedName>
        <fullName evidence="9">Homeodomain-like protein</fullName>
    </recommendedName>
</protein>
<dbReference type="PROSITE" id="PS50090">
    <property type="entry name" value="MYB_LIKE"/>
    <property type="match status" value="4"/>
</dbReference>
<dbReference type="Pfam" id="PF00249">
    <property type="entry name" value="Myb_DNA-binding"/>
    <property type="match status" value="3"/>
</dbReference>
<dbReference type="GO" id="GO:0001006">
    <property type="term" value="F:RNA polymerase III type 3 promoter sequence-specific DNA binding"/>
    <property type="evidence" value="ECO:0007669"/>
    <property type="project" value="TreeGrafter"/>
</dbReference>
<accession>A0A433DC28</accession>
<dbReference type="AlphaFoldDB" id="A0A433DC28"/>
<evidence type="ECO:0000313" key="7">
    <source>
        <dbReference type="EMBL" id="RUP48393.1"/>
    </source>
</evidence>
<dbReference type="InterPro" id="IPR017930">
    <property type="entry name" value="Myb_dom"/>
</dbReference>
<comment type="caution">
    <text evidence="7">The sequence shown here is derived from an EMBL/GenBank/DDBJ whole genome shotgun (WGS) entry which is preliminary data.</text>
</comment>
<dbReference type="InterPro" id="IPR001005">
    <property type="entry name" value="SANT/Myb"/>
</dbReference>
<feature type="domain" description="Myb-like" evidence="5">
    <location>
        <begin position="179"/>
        <end position="229"/>
    </location>
</feature>
<dbReference type="GO" id="GO:0042796">
    <property type="term" value="P:snRNA transcription by RNA polymerase III"/>
    <property type="evidence" value="ECO:0007669"/>
    <property type="project" value="TreeGrafter"/>
</dbReference>
<sequence length="361" mass="41628">MCNGCRPSQHIRVNLRGFNVTVPQSSIIENTSDGSKPHSLHALVLAMFRFIKQSLTQFRFLTISARSPPKYTVRKAWSNEEDNILREARANGCRWPVIAQSLPDRTPNACALRFTRLAPPVARDPKPIRDRSLAWTEDETRLLREKVALYGFRWKLLAELYFPNRGPSQLSSRWPAVGNLRQNLGAWQPEEEQRLLDATQNGILSWPAIAQRVRTRNHMQCWHKYYCLAKLTKKGHFTPEENKAILDAFKQHPNDWGLIASEVSKVTGIIRSPRQCRTHYKWNLDPMLVKDPWTAQEDKILGDAYNRYGTKISAISQLLPSYRGQYQIRGRLRALKKHGIIKDCKLEEESQEGNGEGYKIE</sequence>
<keyword evidence="3" id="KW-0804">Transcription</keyword>
<evidence type="ECO:0000256" key="2">
    <source>
        <dbReference type="ARBA" id="ARBA00023125"/>
    </source>
</evidence>
<feature type="domain" description="Myb-like" evidence="5">
    <location>
        <begin position="135"/>
        <end position="174"/>
    </location>
</feature>
<dbReference type="SUPFAM" id="SSF46689">
    <property type="entry name" value="Homeodomain-like"/>
    <property type="match status" value="3"/>
</dbReference>
<keyword evidence="1" id="KW-0805">Transcription regulation</keyword>
<dbReference type="Pfam" id="PF13921">
    <property type="entry name" value="Myb_DNA-bind_6"/>
    <property type="match status" value="1"/>
</dbReference>
<feature type="domain" description="HTH myb-type" evidence="6">
    <location>
        <begin position="285"/>
        <end position="340"/>
    </location>
</feature>
<organism evidence="7 8">
    <name type="scientific">Jimgerdemannia flammicorona</name>
    <dbReference type="NCBI Taxonomy" id="994334"/>
    <lineage>
        <taxon>Eukaryota</taxon>
        <taxon>Fungi</taxon>
        <taxon>Fungi incertae sedis</taxon>
        <taxon>Mucoromycota</taxon>
        <taxon>Mucoromycotina</taxon>
        <taxon>Endogonomycetes</taxon>
        <taxon>Endogonales</taxon>
        <taxon>Endogonaceae</taxon>
        <taxon>Jimgerdemannia</taxon>
    </lineage>
</organism>
<evidence type="ECO:0000259" key="6">
    <source>
        <dbReference type="PROSITE" id="PS51294"/>
    </source>
</evidence>
<reference evidence="7 8" key="1">
    <citation type="journal article" date="2018" name="New Phytol.">
        <title>Phylogenomics of Endogonaceae and evolution of mycorrhizas within Mucoromycota.</title>
        <authorList>
            <person name="Chang Y."/>
            <person name="Desiro A."/>
            <person name="Na H."/>
            <person name="Sandor L."/>
            <person name="Lipzen A."/>
            <person name="Clum A."/>
            <person name="Barry K."/>
            <person name="Grigoriev I.V."/>
            <person name="Martin F.M."/>
            <person name="Stajich J.E."/>
            <person name="Smith M.E."/>
            <person name="Bonito G."/>
            <person name="Spatafora J.W."/>
        </authorList>
    </citation>
    <scope>NUCLEOTIDE SEQUENCE [LARGE SCALE GENOMIC DNA]</scope>
    <source>
        <strain evidence="7 8">GMNB39</strain>
    </source>
</reference>
<evidence type="ECO:0000256" key="4">
    <source>
        <dbReference type="ARBA" id="ARBA00023242"/>
    </source>
</evidence>
<dbReference type="PANTHER" id="PTHR46621:SF1">
    <property type="entry name" value="SNRNA-ACTIVATING PROTEIN COMPLEX SUBUNIT 4"/>
    <property type="match status" value="1"/>
</dbReference>
<dbReference type="CDD" id="cd00167">
    <property type="entry name" value="SANT"/>
    <property type="match status" value="4"/>
</dbReference>
<keyword evidence="4" id="KW-0539">Nucleus</keyword>
<dbReference type="OrthoDB" id="2143914at2759"/>
<keyword evidence="2" id="KW-0238">DNA-binding</keyword>
<dbReference type="InterPro" id="IPR051575">
    <property type="entry name" value="Myb-like_DNA-bd"/>
</dbReference>
<dbReference type="PROSITE" id="PS51294">
    <property type="entry name" value="HTH_MYB"/>
    <property type="match status" value="2"/>
</dbReference>
<evidence type="ECO:0000256" key="1">
    <source>
        <dbReference type="ARBA" id="ARBA00023015"/>
    </source>
</evidence>
<feature type="domain" description="Myb-like" evidence="5">
    <location>
        <begin position="74"/>
        <end position="118"/>
    </location>
</feature>
<dbReference type="GO" id="GO:0019185">
    <property type="term" value="C:snRNA-activating protein complex"/>
    <property type="evidence" value="ECO:0007669"/>
    <property type="project" value="TreeGrafter"/>
</dbReference>
<name>A0A433DC28_9FUNG</name>
<gene>
    <name evidence="7" type="ORF">BC936DRAFT_144629</name>
</gene>
<dbReference type="EMBL" id="RBNI01003399">
    <property type="protein sequence ID" value="RUP48393.1"/>
    <property type="molecule type" value="Genomic_DNA"/>
</dbReference>
<dbReference type="Proteomes" id="UP000268093">
    <property type="component" value="Unassembled WGS sequence"/>
</dbReference>
<dbReference type="GO" id="GO:0000978">
    <property type="term" value="F:RNA polymerase II cis-regulatory region sequence-specific DNA binding"/>
    <property type="evidence" value="ECO:0007669"/>
    <property type="project" value="TreeGrafter"/>
</dbReference>
<dbReference type="GO" id="GO:0042795">
    <property type="term" value="P:snRNA transcription by RNA polymerase II"/>
    <property type="evidence" value="ECO:0007669"/>
    <property type="project" value="TreeGrafter"/>
</dbReference>
<dbReference type="InterPro" id="IPR009057">
    <property type="entry name" value="Homeodomain-like_sf"/>
</dbReference>
<feature type="domain" description="Myb-like" evidence="5">
    <location>
        <begin position="233"/>
        <end position="284"/>
    </location>
</feature>
<evidence type="ECO:0000256" key="3">
    <source>
        <dbReference type="ARBA" id="ARBA00023163"/>
    </source>
</evidence>
<feature type="domain" description="HTH myb-type" evidence="6">
    <location>
        <begin position="73"/>
        <end position="122"/>
    </location>
</feature>
<dbReference type="Gene3D" id="1.10.10.60">
    <property type="entry name" value="Homeodomain-like"/>
    <property type="match status" value="5"/>
</dbReference>
<proteinExistence type="predicted"/>
<evidence type="ECO:0000259" key="5">
    <source>
        <dbReference type="PROSITE" id="PS50090"/>
    </source>
</evidence>
<keyword evidence="8" id="KW-1185">Reference proteome</keyword>
<evidence type="ECO:0008006" key="9">
    <source>
        <dbReference type="Google" id="ProtNLM"/>
    </source>
</evidence>
<dbReference type="SMART" id="SM00717">
    <property type="entry name" value="SANT"/>
    <property type="match status" value="5"/>
</dbReference>